<sequence>MFGTIYRPFFARADFIDVFYNGTL</sequence>
<keyword evidence="2" id="KW-1185">Reference proteome</keyword>
<organism evidence="1 2">
    <name type="scientific">Allacma fusca</name>
    <dbReference type="NCBI Taxonomy" id="39272"/>
    <lineage>
        <taxon>Eukaryota</taxon>
        <taxon>Metazoa</taxon>
        <taxon>Ecdysozoa</taxon>
        <taxon>Arthropoda</taxon>
        <taxon>Hexapoda</taxon>
        <taxon>Collembola</taxon>
        <taxon>Symphypleona</taxon>
        <taxon>Sminthuridae</taxon>
        <taxon>Allacma</taxon>
    </lineage>
</organism>
<accession>A0A8J2K0M2</accession>
<dbReference type="AlphaFoldDB" id="A0A8J2K0M2"/>
<feature type="non-terminal residue" evidence="1">
    <location>
        <position position="1"/>
    </location>
</feature>
<comment type="caution">
    <text evidence="1">The sequence shown here is derived from an EMBL/GenBank/DDBJ whole genome shotgun (WGS) entry which is preliminary data.</text>
</comment>
<evidence type="ECO:0000313" key="1">
    <source>
        <dbReference type="EMBL" id="CAG7727393.1"/>
    </source>
</evidence>
<reference evidence="1" key="1">
    <citation type="submission" date="2021-06" db="EMBL/GenBank/DDBJ databases">
        <authorList>
            <person name="Hodson N. C."/>
            <person name="Mongue J. A."/>
            <person name="Jaron S. K."/>
        </authorList>
    </citation>
    <scope>NUCLEOTIDE SEQUENCE</scope>
</reference>
<proteinExistence type="predicted"/>
<protein>
    <submittedName>
        <fullName evidence="1">Uncharacterized protein</fullName>
    </submittedName>
</protein>
<evidence type="ECO:0000313" key="2">
    <source>
        <dbReference type="Proteomes" id="UP000708208"/>
    </source>
</evidence>
<name>A0A8J2K0M2_9HEXA</name>
<gene>
    <name evidence="1" type="ORF">AFUS01_LOCUS16238</name>
</gene>
<dbReference type="EMBL" id="CAJVCH010148069">
    <property type="protein sequence ID" value="CAG7727393.1"/>
    <property type="molecule type" value="Genomic_DNA"/>
</dbReference>
<dbReference type="Proteomes" id="UP000708208">
    <property type="component" value="Unassembled WGS sequence"/>
</dbReference>